<dbReference type="AlphaFoldDB" id="A0A0L7T8A7"/>
<dbReference type="EMBL" id="JRXF01000005">
    <property type="protein sequence ID" value="KOC94441.1"/>
    <property type="molecule type" value="Genomic_DNA"/>
</dbReference>
<feature type="coiled-coil region" evidence="1">
    <location>
        <begin position="312"/>
        <end position="353"/>
    </location>
</feature>
<comment type="caution">
    <text evidence="2">The sequence shown here is derived from an EMBL/GenBank/DDBJ whole genome shotgun (WGS) entry which is preliminary data.</text>
</comment>
<organism evidence="2 5">
    <name type="scientific">Winslowiella iniecta</name>
    <dbReference type="NCBI Taxonomy" id="1560201"/>
    <lineage>
        <taxon>Bacteria</taxon>
        <taxon>Pseudomonadati</taxon>
        <taxon>Pseudomonadota</taxon>
        <taxon>Gammaproteobacteria</taxon>
        <taxon>Enterobacterales</taxon>
        <taxon>Erwiniaceae</taxon>
        <taxon>Winslowiella</taxon>
    </lineage>
</organism>
<dbReference type="Proteomes" id="UP000037088">
    <property type="component" value="Unassembled WGS sequence"/>
</dbReference>
<protein>
    <submittedName>
        <fullName evidence="2">Uncharacterized protein</fullName>
    </submittedName>
</protein>
<keyword evidence="5" id="KW-1185">Reference proteome</keyword>
<evidence type="ECO:0000313" key="5">
    <source>
        <dbReference type="Proteomes" id="UP000037088"/>
    </source>
</evidence>
<dbReference type="PATRIC" id="fig|1560201.3.peg.1088"/>
<dbReference type="RefSeq" id="WP_052898171.1">
    <property type="nucleotide sequence ID" value="NZ_JRXE01000005.1"/>
</dbReference>
<reference evidence="4 5" key="1">
    <citation type="journal article" date="2015" name="Int. J. Syst. Evol. Microbiol.">
        <title>Erwinia iniecta sp. nov., isolated from Russian wheat aphids (Diuraphis noxia).</title>
        <authorList>
            <person name="Campillo T."/>
            <person name="Luna E."/>
            <person name="Portier P."/>
            <person name="Fischer-Le Saux M."/>
            <person name="Lapitan N."/>
            <person name="Tisserat N.A."/>
            <person name="Leach J.E."/>
        </authorList>
    </citation>
    <scope>NUCLEOTIDE SEQUENCE [LARGE SCALE GENOMIC DNA]</scope>
    <source>
        <strain evidence="2 5">B120</strain>
        <strain evidence="3 4">B149</strain>
    </source>
</reference>
<evidence type="ECO:0000313" key="2">
    <source>
        <dbReference type="EMBL" id="KOC91608.1"/>
    </source>
</evidence>
<dbReference type="Proteomes" id="UP000036851">
    <property type="component" value="Unassembled WGS sequence"/>
</dbReference>
<proteinExistence type="predicted"/>
<gene>
    <name evidence="2" type="ORF">NG42_05055</name>
    <name evidence="3" type="ORF">NG43_04450</name>
</gene>
<evidence type="ECO:0000313" key="4">
    <source>
        <dbReference type="Proteomes" id="UP000036851"/>
    </source>
</evidence>
<sequence length="440" mass="48413">MELITSLHSAWQTEVAENVLTDIPLKLTGKTSTAARRVFADWQSINHSTTVAQLISNMPAELRKPMRERTAELNALLDIFTPALLAEVKKESPENHDWSNTNKWSLKMIASLDQLVHILVLLLKVDSEFKAANILRQFSSVLAGSDKTKKAGENGLNGAIGSGIFGFALAGAGTYKTVKGTSIHMKKEAEIVKQKESLHLSVSENKTLIIEKNAAIKKLENANAQSGTQQRSLAKETKILTAENQEINAKLTVIEQDLIKARADGDITGVSKLMSERRELTAKLKANTEAITAKESEIKTLVQADAERNRQMEALVKEVQNLTASNDDQNVELEQLNHSLSAAQHKLQKTQSEGALLTQTQRPASGMIEAEAQRSATANNAQAKILEENSRVFQQTAATEDDYKRKTDALKEVIIRTIGEMMNANNSRINTTINLLTLRA</sequence>
<accession>A0A0L7T8A7</accession>
<evidence type="ECO:0000256" key="1">
    <source>
        <dbReference type="SAM" id="Coils"/>
    </source>
</evidence>
<keyword evidence="1" id="KW-0175">Coiled coil</keyword>
<evidence type="ECO:0000313" key="3">
    <source>
        <dbReference type="EMBL" id="KOC94441.1"/>
    </source>
</evidence>
<dbReference type="STRING" id="1560201.NG42_05055"/>
<dbReference type="EMBL" id="JRXE01000005">
    <property type="protein sequence ID" value="KOC91608.1"/>
    <property type="molecule type" value="Genomic_DNA"/>
</dbReference>
<name>A0A0L7T8A7_9GAMM</name>